<evidence type="ECO:0000313" key="3">
    <source>
        <dbReference type="EMBL" id="GJE06749.1"/>
    </source>
</evidence>
<dbReference type="Pfam" id="PF00226">
    <property type="entry name" value="DnaJ"/>
    <property type="match status" value="1"/>
</dbReference>
<dbReference type="Gene3D" id="2.60.260.20">
    <property type="entry name" value="Urease metallochaperone UreE, N-terminal domain"/>
    <property type="match status" value="2"/>
</dbReference>
<evidence type="ECO:0000256" key="1">
    <source>
        <dbReference type="ARBA" id="ARBA00023186"/>
    </source>
</evidence>
<dbReference type="InterPro" id="IPR008971">
    <property type="entry name" value="HSP40/DnaJ_pept-bd"/>
</dbReference>
<proteinExistence type="predicted"/>
<reference evidence="3" key="1">
    <citation type="journal article" date="2021" name="Front. Microbiol.">
        <title>Comprehensive Comparative Genomics and Phenotyping of Methylobacterium Species.</title>
        <authorList>
            <person name="Alessa O."/>
            <person name="Ogura Y."/>
            <person name="Fujitani Y."/>
            <person name="Takami H."/>
            <person name="Hayashi T."/>
            <person name="Sahin N."/>
            <person name="Tani A."/>
        </authorList>
    </citation>
    <scope>NUCLEOTIDE SEQUENCE</scope>
    <source>
        <strain evidence="3">LMG 23639</strain>
    </source>
</reference>
<evidence type="ECO:0000313" key="4">
    <source>
        <dbReference type="Proteomes" id="UP001055102"/>
    </source>
</evidence>
<dbReference type="InterPro" id="IPR002939">
    <property type="entry name" value="DnaJ_C"/>
</dbReference>
<comment type="caution">
    <text evidence="3">The sequence shown here is derived from an EMBL/GenBank/DDBJ whole genome shotgun (WGS) entry which is preliminary data.</text>
</comment>
<dbReference type="PROSITE" id="PS00636">
    <property type="entry name" value="DNAJ_1"/>
    <property type="match status" value="1"/>
</dbReference>
<feature type="domain" description="J" evidence="2">
    <location>
        <begin position="3"/>
        <end position="68"/>
    </location>
</feature>
<name>A0ABQ4SU55_9HYPH</name>
<reference evidence="3" key="2">
    <citation type="submission" date="2021-08" db="EMBL/GenBank/DDBJ databases">
        <authorList>
            <person name="Tani A."/>
            <person name="Ola A."/>
            <person name="Ogura Y."/>
            <person name="Katsura K."/>
            <person name="Hayashi T."/>
        </authorList>
    </citation>
    <scope>NUCLEOTIDE SEQUENCE</scope>
    <source>
        <strain evidence="3">LMG 23639</strain>
    </source>
</reference>
<dbReference type="InterPro" id="IPR001623">
    <property type="entry name" value="DnaJ_domain"/>
</dbReference>
<dbReference type="CDD" id="cd10747">
    <property type="entry name" value="DnaJ_C"/>
    <property type="match status" value="1"/>
</dbReference>
<sequence length="312" mass="32435">MRNPYDVLGVAKGASEADIKKAYRRLAKTHHPDRNKDDAAAKDRFAEANAAYEILGDADKRGQFDRGEIDNDGKPRATGFEGFSGFGGGRGNAFDFENMARGRGPHPAGGGGIGDDIFSTLFGEAFRAGGAGGGGAGGFQRGPARGEDIAAELSVTLEQVAGEEKLRLTLPGGRDVDVVVPRGVVDGQTIRLRGLGHPAPARGEPGDALLTIRILPHPRFTVEGADLRAEVELPLADAVLGGPLRVGTLTGTVEMRVPPMTGSGRTFRLRGKGLPRKDGSRGDLLAKTAVSLPAGEDAALTAWAKGVRGEGA</sequence>
<dbReference type="CDD" id="cd06257">
    <property type="entry name" value="DnaJ"/>
    <property type="match status" value="1"/>
</dbReference>
<keyword evidence="1" id="KW-0143">Chaperone</keyword>
<dbReference type="SMART" id="SM00271">
    <property type="entry name" value="DnaJ"/>
    <property type="match status" value="1"/>
</dbReference>
<dbReference type="PANTHER" id="PTHR43096:SF52">
    <property type="entry name" value="DNAJ HOMOLOG 1, MITOCHONDRIAL-RELATED"/>
    <property type="match status" value="1"/>
</dbReference>
<keyword evidence="3" id="KW-0238">DNA-binding</keyword>
<protein>
    <submittedName>
        <fullName evidence="3">Curved DNA-binding protein</fullName>
    </submittedName>
</protein>
<dbReference type="RefSeq" id="WP_238275615.1">
    <property type="nucleotide sequence ID" value="NZ_BPQR01000034.1"/>
</dbReference>
<dbReference type="InterPro" id="IPR036869">
    <property type="entry name" value="J_dom_sf"/>
</dbReference>
<dbReference type="PROSITE" id="PS50076">
    <property type="entry name" value="DNAJ_2"/>
    <property type="match status" value="1"/>
</dbReference>
<dbReference type="Gene3D" id="1.10.287.110">
    <property type="entry name" value="DnaJ domain"/>
    <property type="match status" value="1"/>
</dbReference>
<dbReference type="PANTHER" id="PTHR43096">
    <property type="entry name" value="DNAJ HOMOLOG 1, MITOCHONDRIAL-RELATED"/>
    <property type="match status" value="1"/>
</dbReference>
<dbReference type="InterPro" id="IPR018253">
    <property type="entry name" value="DnaJ_domain_CS"/>
</dbReference>
<dbReference type="SUPFAM" id="SSF49493">
    <property type="entry name" value="HSP40/DnaJ peptide-binding domain"/>
    <property type="match status" value="2"/>
</dbReference>
<dbReference type="Proteomes" id="UP001055102">
    <property type="component" value="Unassembled WGS sequence"/>
</dbReference>
<dbReference type="SUPFAM" id="SSF46565">
    <property type="entry name" value="Chaperone J-domain"/>
    <property type="match status" value="1"/>
</dbReference>
<dbReference type="Pfam" id="PF01556">
    <property type="entry name" value="DnaJ_C"/>
    <property type="match status" value="1"/>
</dbReference>
<keyword evidence="4" id="KW-1185">Reference proteome</keyword>
<evidence type="ECO:0000259" key="2">
    <source>
        <dbReference type="PROSITE" id="PS50076"/>
    </source>
</evidence>
<dbReference type="PRINTS" id="PR00625">
    <property type="entry name" value="JDOMAIN"/>
</dbReference>
<gene>
    <name evidence="3" type="primary">cbpA</name>
    <name evidence="3" type="ORF">AOPFMNJM_2071</name>
</gene>
<dbReference type="GO" id="GO:0003677">
    <property type="term" value="F:DNA binding"/>
    <property type="evidence" value="ECO:0007669"/>
    <property type="project" value="UniProtKB-KW"/>
</dbReference>
<accession>A0ABQ4SU55</accession>
<organism evidence="3 4">
    <name type="scientific">Methylobacterium jeotgali</name>
    <dbReference type="NCBI Taxonomy" id="381630"/>
    <lineage>
        <taxon>Bacteria</taxon>
        <taxon>Pseudomonadati</taxon>
        <taxon>Pseudomonadota</taxon>
        <taxon>Alphaproteobacteria</taxon>
        <taxon>Hyphomicrobiales</taxon>
        <taxon>Methylobacteriaceae</taxon>
        <taxon>Methylobacterium</taxon>
    </lineage>
</organism>
<dbReference type="EMBL" id="BPQR01000034">
    <property type="protein sequence ID" value="GJE06749.1"/>
    <property type="molecule type" value="Genomic_DNA"/>
</dbReference>